<dbReference type="Proteomes" id="UP000735302">
    <property type="component" value="Unassembled WGS sequence"/>
</dbReference>
<name>A0AAV4CGN5_9GAST</name>
<evidence type="ECO:0000313" key="3">
    <source>
        <dbReference type="Proteomes" id="UP000735302"/>
    </source>
</evidence>
<feature type="compositionally biased region" description="Low complexity" evidence="1">
    <location>
        <begin position="16"/>
        <end position="41"/>
    </location>
</feature>
<sequence>MGYICESPMWYSTLAPSTQSSTTTTTTVPTTTTYRTEQTTTSYRTEQTTMNIATEQTNINTSTEQIIMSNGTISDRIEPANITEKATGTGNCDTPEDELPVMSPYTGKKLKF</sequence>
<protein>
    <submittedName>
        <fullName evidence="2">Uncharacterized protein</fullName>
    </submittedName>
</protein>
<keyword evidence="3" id="KW-1185">Reference proteome</keyword>
<evidence type="ECO:0000313" key="2">
    <source>
        <dbReference type="EMBL" id="GFO30708.1"/>
    </source>
</evidence>
<proteinExistence type="predicted"/>
<comment type="caution">
    <text evidence="2">The sequence shown here is derived from an EMBL/GenBank/DDBJ whole genome shotgun (WGS) entry which is preliminary data.</text>
</comment>
<feature type="region of interest" description="Disordered" evidence="1">
    <location>
        <begin position="14"/>
        <end position="41"/>
    </location>
</feature>
<evidence type="ECO:0000256" key="1">
    <source>
        <dbReference type="SAM" id="MobiDB-lite"/>
    </source>
</evidence>
<reference evidence="2 3" key="1">
    <citation type="journal article" date="2021" name="Elife">
        <title>Chloroplast acquisition without the gene transfer in kleptoplastic sea slugs, Plakobranchus ocellatus.</title>
        <authorList>
            <person name="Maeda T."/>
            <person name="Takahashi S."/>
            <person name="Yoshida T."/>
            <person name="Shimamura S."/>
            <person name="Takaki Y."/>
            <person name="Nagai Y."/>
            <person name="Toyoda A."/>
            <person name="Suzuki Y."/>
            <person name="Arimoto A."/>
            <person name="Ishii H."/>
            <person name="Satoh N."/>
            <person name="Nishiyama T."/>
            <person name="Hasebe M."/>
            <person name="Maruyama T."/>
            <person name="Minagawa J."/>
            <person name="Obokata J."/>
            <person name="Shigenobu S."/>
        </authorList>
    </citation>
    <scope>NUCLEOTIDE SEQUENCE [LARGE SCALE GENOMIC DNA]</scope>
</reference>
<accession>A0AAV4CGN5</accession>
<feature type="region of interest" description="Disordered" evidence="1">
    <location>
        <begin position="84"/>
        <end position="112"/>
    </location>
</feature>
<organism evidence="2 3">
    <name type="scientific">Plakobranchus ocellatus</name>
    <dbReference type="NCBI Taxonomy" id="259542"/>
    <lineage>
        <taxon>Eukaryota</taxon>
        <taxon>Metazoa</taxon>
        <taxon>Spiralia</taxon>
        <taxon>Lophotrochozoa</taxon>
        <taxon>Mollusca</taxon>
        <taxon>Gastropoda</taxon>
        <taxon>Heterobranchia</taxon>
        <taxon>Euthyneura</taxon>
        <taxon>Panpulmonata</taxon>
        <taxon>Sacoglossa</taxon>
        <taxon>Placobranchoidea</taxon>
        <taxon>Plakobranchidae</taxon>
        <taxon>Plakobranchus</taxon>
    </lineage>
</organism>
<dbReference type="AlphaFoldDB" id="A0AAV4CGN5"/>
<gene>
    <name evidence="2" type="ORF">PoB_005721300</name>
</gene>
<dbReference type="EMBL" id="BLXT01006256">
    <property type="protein sequence ID" value="GFO30708.1"/>
    <property type="molecule type" value="Genomic_DNA"/>
</dbReference>